<proteinExistence type="predicted"/>
<evidence type="ECO:0000313" key="3">
    <source>
        <dbReference type="Proteomes" id="UP000289738"/>
    </source>
</evidence>
<evidence type="ECO:0000313" key="2">
    <source>
        <dbReference type="EMBL" id="RYR16542.1"/>
    </source>
</evidence>
<evidence type="ECO:0000256" key="1">
    <source>
        <dbReference type="SAM" id="MobiDB-lite"/>
    </source>
</evidence>
<dbReference type="AlphaFoldDB" id="A0A444ZR24"/>
<reference evidence="2 3" key="1">
    <citation type="submission" date="2019-01" db="EMBL/GenBank/DDBJ databases">
        <title>Sequencing of cultivated peanut Arachis hypogaea provides insights into genome evolution and oil improvement.</title>
        <authorList>
            <person name="Chen X."/>
        </authorList>
    </citation>
    <scope>NUCLEOTIDE SEQUENCE [LARGE SCALE GENOMIC DNA]</scope>
    <source>
        <strain evidence="3">cv. Fuhuasheng</strain>
        <tissue evidence="2">Leaves</tissue>
    </source>
</reference>
<feature type="region of interest" description="Disordered" evidence="1">
    <location>
        <begin position="81"/>
        <end position="104"/>
    </location>
</feature>
<dbReference type="Proteomes" id="UP000289738">
    <property type="component" value="Chromosome B04"/>
</dbReference>
<organism evidence="2 3">
    <name type="scientific">Arachis hypogaea</name>
    <name type="common">Peanut</name>
    <dbReference type="NCBI Taxonomy" id="3818"/>
    <lineage>
        <taxon>Eukaryota</taxon>
        <taxon>Viridiplantae</taxon>
        <taxon>Streptophyta</taxon>
        <taxon>Embryophyta</taxon>
        <taxon>Tracheophyta</taxon>
        <taxon>Spermatophyta</taxon>
        <taxon>Magnoliopsida</taxon>
        <taxon>eudicotyledons</taxon>
        <taxon>Gunneridae</taxon>
        <taxon>Pentapetalae</taxon>
        <taxon>rosids</taxon>
        <taxon>fabids</taxon>
        <taxon>Fabales</taxon>
        <taxon>Fabaceae</taxon>
        <taxon>Papilionoideae</taxon>
        <taxon>50 kb inversion clade</taxon>
        <taxon>dalbergioids sensu lato</taxon>
        <taxon>Dalbergieae</taxon>
        <taxon>Pterocarpus clade</taxon>
        <taxon>Arachis</taxon>
    </lineage>
</organism>
<protein>
    <submittedName>
        <fullName evidence="2">Uncharacterized protein</fullName>
    </submittedName>
</protein>
<gene>
    <name evidence="2" type="ORF">Ahy_B04g073588</name>
</gene>
<feature type="compositionally biased region" description="Polar residues" evidence="1">
    <location>
        <begin position="95"/>
        <end position="104"/>
    </location>
</feature>
<accession>A0A444ZR24</accession>
<dbReference type="EMBL" id="SDMP01000014">
    <property type="protein sequence ID" value="RYR16542.1"/>
    <property type="molecule type" value="Genomic_DNA"/>
</dbReference>
<name>A0A444ZR24_ARAHY</name>
<comment type="caution">
    <text evidence="2">The sequence shown here is derived from an EMBL/GenBank/DDBJ whole genome shotgun (WGS) entry which is preliminary data.</text>
</comment>
<sequence>MTTNLVECINGVLKGHAIFRSQPLLRPLGNPTTWLVHQGPRLVPNPHLKRVAKGHPKKTRFLNEMDIRDLRGPRHCRLCGGEDHSRSRCPRCGETSASGSAPNS</sequence>
<keyword evidence="3" id="KW-1185">Reference proteome</keyword>